<comment type="caution">
    <text evidence="8">The sequence shown here is derived from an EMBL/GenBank/DDBJ whole genome shotgun (WGS) entry which is preliminary data.</text>
</comment>
<dbReference type="GO" id="GO:0016705">
    <property type="term" value="F:oxidoreductase activity, acting on paired donors, with incorporation or reduction of molecular oxygen"/>
    <property type="evidence" value="ECO:0007669"/>
    <property type="project" value="InterPro"/>
</dbReference>
<dbReference type="Proteomes" id="UP000190037">
    <property type="component" value="Unassembled WGS sequence"/>
</dbReference>
<reference evidence="8 9" key="1">
    <citation type="submission" date="2017-03" db="EMBL/GenBank/DDBJ databases">
        <title>Draft genome sequence of Streptomyces scabrisporus NF3, endophyte isolated from Amphipterygium adstringens.</title>
        <authorList>
            <person name="Vazquez M."/>
            <person name="Ceapa C.D."/>
            <person name="Rodriguez Luna D."/>
            <person name="Sanchez Esquivel S."/>
        </authorList>
    </citation>
    <scope>NUCLEOTIDE SEQUENCE [LARGE SCALE GENOMIC DNA]</scope>
    <source>
        <strain evidence="8 9">NF3</strain>
    </source>
</reference>
<evidence type="ECO:0000256" key="7">
    <source>
        <dbReference type="RuleBase" id="RU000461"/>
    </source>
</evidence>
<comment type="similarity">
    <text evidence="1 7">Belongs to the cytochrome P450 family.</text>
</comment>
<dbReference type="CDD" id="cd20625">
    <property type="entry name" value="CYP164-like"/>
    <property type="match status" value="1"/>
</dbReference>
<evidence type="ECO:0000313" key="8">
    <source>
        <dbReference type="EMBL" id="OPC78160.1"/>
    </source>
</evidence>
<dbReference type="OrthoDB" id="4302140at2"/>
<keyword evidence="2 7" id="KW-0349">Heme</keyword>
<dbReference type="FunFam" id="1.10.630.10:FF:000018">
    <property type="entry name" value="Cytochrome P450 monooxygenase"/>
    <property type="match status" value="1"/>
</dbReference>
<evidence type="ECO:0000256" key="4">
    <source>
        <dbReference type="ARBA" id="ARBA00023002"/>
    </source>
</evidence>
<evidence type="ECO:0000256" key="6">
    <source>
        <dbReference type="ARBA" id="ARBA00023033"/>
    </source>
</evidence>
<dbReference type="GO" id="GO:0004497">
    <property type="term" value="F:monooxygenase activity"/>
    <property type="evidence" value="ECO:0007669"/>
    <property type="project" value="UniProtKB-KW"/>
</dbReference>
<dbReference type="GO" id="GO:0020037">
    <property type="term" value="F:heme binding"/>
    <property type="evidence" value="ECO:0007669"/>
    <property type="project" value="InterPro"/>
</dbReference>
<dbReference type="Gene3D" id="1.10.630.10">
    <property type="entry name" value="Cytochrome P450"/>
    <property type="match status" value="1"/>
</dbReference>
<evidence type="ECO:0000256" key="3">
    <source>
        <dbReference type="ARBA" id="ARBA00022723"/>
    </source>
</evidence>
<keyword evidence="5 7" id="KW-0408">Iron</keyword>
<protein>
    <submittedName>
        <fullName evidence="8">Cytochrome</fullName>
    </submittedName>
</protein>
<evidence type="ECO:0000256" key="1">
    <source>
        <dbReference type="ARBA" id="ARBA00010617"/>
    </source>
</evidence>
<evidence type="ECO:0000256" key="5">
    <source>
        <dbReference type="ARBA" id="ARBA00023004"/>
    </source>
</evidence>
<dbReference type="PROSITE" id="PS00086">
    <property type="entry name" value="CYTOCHROME_P450"/>
    <property type="match status" value="1"/>
</dbReference>
<dbReference type="AlphaFoldDB" id="A0A1T3NN78"/>
<keyword evidence="6 7" id="KW-0503">Monooxygenase</keyword>
<dbReference type="GO" id="GO:0005506">
    <property type="term" value="F:iron ion binding"/>
    <property type="evidence" value="ECO:0007669"/>
    <property type="project" value="InterPro"/>
</dbReference>
<dbReference type="InterPro" id="IPR036396">
    <property type="entry name" value="Cyt_P450_sf"/>
</dbReference>
<gene>
    <name evidence="8" type="ORF">B4N89_38860</name>
</gene>
<dbReference type="STRING" id="159449.B4N89_38860"/>
<sequence length="417" mass="46281">MQSSASPTVVDSRSVVALLSRLRSVAGQADPLPLYAGLREMGDVVPAPWGGYLVTRYRACDEVLRSPDWLALDHAWRARQSDDSRWSTPSSRELEQTLVALNPPEHTRVRRSVNTIFDRATLEALRPKVRRVANTLLDTLIEQAGDADADFAELVGEQLPVATVGHWLGVPPEDFDLLRSLTHAQAYAQELLPVKRQLRAADEAIRGLRAYFTALVARRRAEPGDDVISAWLRAWDALEPDRDLADEQVYALAMFTVIASLETTSTLLSTMVWTLDRHPRQRAWLRAHPMALADAVEEVFRYDPPIAVTTRYAGRDLVLAGIPIARGEVVHTMLASANHDPSLTPDAAAFDVTRRARHISFGGGIHYCIGAGLARLEAGLLLEAILRRLPALRVTAPPTWEPRLAFRRITAMRVSVR</sequence>
<proteinExistence type="inferred from homology"/>
<dbReference type="InterPro" id="IPR001128">
    <property type="entry name" value="Cyt_P450"/>
</dbReference>
<evidence type="ECO:0000256" key="2">
    <source>
        <dbReference type="ARBA" id="ARBA00022617"/>
    </source>
</evidence>
<dbReference type="SUPFAM" id="SSF48264">
    <property type="entry name" value="Cytochrome P450"/>
    <property type="match status" value="1"/>
</dbReference>
<keyword evidence="4 7" id="KW-0560">Oxidoreductase</keyword>
<accession>A0A1T3NN78</accession>
<dbReference type="Pfam" id="PF00067">
    <property type="entry name" value="p450"/>
    <property type="match status" value="1"/>
</dbReference>
<name>A0A1T3NN78_9ACTN</name>
<dbReference type="InterPro" id="IPR017972">
    <property type="entry name" value="Cyt_P450_CS"/>
</dbReference>
<keyword evidence="9" id="KW-1185">Reference proteome</keyword>
<keyword evidence="3 7" id="KW-0479">Metal-binding</keyword>
<dbReference type="PRINTS" id="PR00359">
    <property type="entry name" value="BP450"/>
</dbReference>
<organism evidence="8 9">
    <name type="scientific">Embleya scabrispora</name>
    <dbReference type="NCBI Taxonomy" id="159449"/>
    <lineage>
        <taxon>Bacteria</taxon>
        <taxon>Bacillati</taxon>
        <taxon>Actinomycetota</taxon>
        <taxon>Actinomycetes</taxon>
        <taxon>Kitasatosporales</taxon>
        <taxon>Streptomycetaceae</taxon>
        <taxon>Embleya</taxon>
    </lineage>
</organism>
<dbReference type="RefSeq" id="WP_078981254.1">
    <property type="nucleotide sequence ID" value="NZ_MWQN01000003.1"/>
</dbReference>
<evidence type="ECO:0000313" key="9">
    <source>
        <dbReference type="Proteomes" id="UP000190037"/>
    </source>
</evidence>
<dbReference type="InterPro" id="IPR002397">
    <property type="entry name" value="Cyt_P450_B"/>
</dbReference>
<dbReference type="EMBL" id="MWQN01000003">
    <property type="protein sequence ID" value="OPC78160.1"/>
    <property type="molecule type" value="Genomic_DNA"/>
</dbReference>
<dbReference type="PANTHER" id="PTHR46696">
    <property type="entry name" value="P450, PUTATIVE (EUROFUNG)-RELATED"/>
    <property type="match status" value="1"/>
</dbReference>
<dbReference type="PANTHER" id="PTHR46696:SF6">
    <property type="entry name" value="P450, PUTATIVE (EUROFUNG)-RELATED"/>
    <property type="match status" value="1"/>
</dbReference>